<sequence>METEQSRDLSDRELLEYIADMGECLIKRQEEGGLKNIVKMINHVLAWRKHDGGKVIDDVIAELHRSSQSITIRDVKTKLKEKFMVQLREAGEPNPTEAVQALIGFLYYQIRHKVGSISSGTVRSRRIIRDDDSFRFIPRSTSRSTSEHGDTTEESESTGRRRFSSETSSDPTLTHQISPEL</sequence>
<evidence type="ECO:0000313" key="2">
    <source>
        <dbReference type="EMBL" id="GKT28479.1"/>
    </source>
</evidence>
<protein>
    <submittedName>
        <fullName evidence="2">Uncharacterized protein</fullName>
    </submittedName>
</protein>
<comment type="caution">
    <text evidence="2">The sequence shown here is derived from an EMBL/GenBank/DDBJ whole genome shotgun (WGS) entry which is preliminary data.</text>
</comment>
<feature type="region of interest" description="Disordered" evidence="1">
    <location>
        <begin position="138"/>
        <end position="181"/>
    </location>
</feature>
<gene>
    <name evidence="2" type="ORF">ADUPG1_004957</name>
</gene>
<evidence type="ECO:0000256" key="1">
    <source>
        <dbReference type="SAM" id="MobiDB-lite"/>
    </source>
</evidence>
<organism evidence="2 3">
    <name type="scientific">Aduncisulcus paluster</name>
    <dbReference type="NCBI Taxonomy" id="2918883"/>
    <lineage>
        <taxon>Eukaryota</taxon>
        <taxon>Metamonada</taxon>
        <taxon>Carpediemonas-like organisms</taxon>
        <taxon>Aduncisulcus</taxon>
    </lineage>
</organism>
<keyword evidence="3" id="KW-1185">Reference proteome</keyword>
<proteinExistence type="predicted"/>
<name>A0ABQ5K7E0_9EUKA</name>
<reference evidence="2" key="1">
    <citation type="submission" date="2022-03" db="EMBL/GenBank/DDBJ databases">
        <title>Draft genome sequence of Aduncisulcus paluster, a free-living microaerophilic Fornicata.</title>
        <authorList>
            <person name="Yuyama I."/>
            <person name="Kume K."/>
            <person name="Tamura T."/>
            <person name="Inagaki Y."/>
            <person name="Hashimoto T."/>
        </authorList>
    </citation>
    <scope>NUCLEOTIDE SEQUENCE</scope>
    <source>
        <strain evidence="2">NY0171</strain>
    </source>
</reference>
<feature type="compositionally biased region" description="Polar residues" evidence="1">
    <location>
        <begin position="165"/>
        <end position="181"/>
    </location>
</feature>
<evidence type="ECO:0000313" key="3">
    <source>
        <dbReference type="Proteomes" id="UP001057375"/>
    </source>
</evidence>
<dbReference type="EMBL" id="BQXS01007760">
    <property type="protein sequence ID" value="GKT28479.1"/>
    <property type="molecule type" value="Genomic_DNA"/>
</dbReference>
<accession>A0ABQ5K7E0</accession>
<dbReference type="Proteomes" id="UP001057375">
    <property type="component" value="Unassembled WGS sequence"/>
</dbReference>